<reference evidence="2" key="1">
    <citation type="submission" date="2020-12" db="EMBL/GenBank/DDBJ databases">
        <title>Sedimentitalea sp. nov., isolated from sand in Incheon.</title>
        <authorList>
            <person name="Kim W."/>
        </authorList>
    </citation>
    <scope>NUCLEOTIDE SEQUENCE</scope>
    <source>
        <strain evidence="2">CAU 1593</strain>
    </source>
</reference>
<dbReference type="Proteomes" id="UP000619079">
    <property type="component" value="Unassembled WGS sequence"/>
</dbReference>
<evidence type="ECO:0000313" key="3">
    <source>
        <dbReference type="Proteomes" id="UP000619079"/>
    </source>
</evidence>
<dbReference type="Pfam" id="PF09361">
    <property type="entry name" value="Phasin_2"/>
    <property type="match status" value="1"/>
</dbReference>
<keyword evidence="3" id="KW-1185">Reference proteome</keyword>
<dbReference type="RefSeq" id="WP_199026395.1">
    <property type="nucleotide sequence ID" value="NZ_JAELVR010000015.1"/>
</dbReference>
<sequence>MAEYKRQTPQTAATIADAIAQMQRFGLQSMNWMGAGWVERMSDLNSEALAFLSERVKQDVELQHRLLHCKTIEEMQHVQAEFLQTAIDQYTEETGKMIDMAGLQAQPDE</sequence>
<evidence type="ECO:0000313" key="2">
    <source>
        <dbReference type="EMBL" id="MBJ6373517.1"/>
    </source>
</evidence>
<accession>A0A8J7IKD9</accession>
<protein>
    <submittedName>
        <fullName evidence="2">Phasin family protein</fullName>
    </submittedName>
</protein>
<feature type="domain" description="Phasin" evidence="1">
    <location>
        <begin position="19"/>
        <end position="101"/>
    </location>
</feature>
<comment type="caution">
    <text evidence="2">The sequence shown here is derived from an EMBL/GenBank/DDBJ whole genome shotgun (WGS) entry which is preliminary data.</text>
</comment>
<dbReference type="EMBL" id="JAELVR010000015">
    <property type="protein sequence ID" value="MBJ6373517.1"/>
    <property type="molecule type" value="Genomic_DNA"/>
</dbReference>
<dbReference type="AlphaFoldDB" id="A0A8J7IKD9"/>
<name>A0A8J7IKD9_9RHOB</name>
<evidence type="ECO:0000259" key="1">
    <source>
        <dbReference type="Pfam" id="PF09361"/>
    </source>
</evidence>
<gene>
    <name evidence="2" type="ORF">JF290_18490</name>
</gene>
<organism evidence="2 3">
    <name type="scientific">Sedimentitalea arenosa</name>
    <dbReference type="NCBI Taxonomy" id="2798803"/>
    <lineage>
        <taxon>Bacteria</taxon>
        <taxon>Pseudomonadati</taxon>
        <taxon>Pseudomonadota</taxon>
        <taxon>Alphaproteobacteria</taxon>
        <taxon>Rhodobacterales</taxon>
        <taxon>Paracoccaceae</taxon>
        <taxon>Sedimentitalea</taxon>
    </lineage>
</organism>
<proteinExistence type="predicted"/>
<dbReference type="InterPro" id="IPR018968">
    <property type="entry name" value="Phasin"/>
</dbReference>